<evidence type="ECO:0000256" key="1">
    <source>
        <dbReference type="SAM" id="Phobius"/>
    </source>
</evidence>
<keyword evidence="1" id="KW-0812">Transmembrane</keyword>
<sequence>MNVSLVLIIILTLFLFLLSSRIIFADEVTGENFGGFSIEGIPHSNQIDKNSSYFYLKENPNTTDEITIKLNNSSNQDKTLTIKVVDANTNSNGIVDYTGNLKNNKALKLPLTSIIKPKAKEVIVPKNSSVQTKLAIKMPAEKFAGNILGGVVVSNKKNDETLKEGTVASDYSYTIGIILTNEEKVELFKNVSVELEKVGPVLADGKKVVQADILNPNPYVFFKAEVAGAVYDASGSKKIKDNTMKDVTIAPYSAFPFQLNWQKKELKSGNYVFKGAVKTAENTWKFEKKFEIKNDEARKINTASVFKVFLPQWFKYSSASLSGIIAGGTIYIYIRLSKRRNKKNRERKS</sequence>
<gene>
    <name evidence="4" type="ORF">RV14_GL001650</name>
</gene>
<proteinExistence type="predicted"/>
<dbReference type="Proteomes" id="UP000182152">
    <property type="component" value="Unassembled WGS sequence"/>
</dbReference>
<reference evidence="4 5" key="1">
    <citation type="submission" date="2014-12" db="EMBL/GenBank/DDBJ databases">
        <title>Draft genome sequences of 29 type strains of Enterococci.</title>
        <authorList>
            <person name="Zhong Z."/>
            <person name="Sun Z."/>
            <person name="Liu W."/>
            <person name="Zhang W."/>
            <person name="Zhang H."/>
        </authorList>
    </citation>
    <scope>NUCLEOTIDE SEQUENCE [LARGE SCALE GENOMIC DNA]</scope>
    <source>
        <strain evidence="4 5">DSM 15687</strain>
    </source>
</reference>
<keyword evidence="1" id="KW-0472">Membrane</keyword>
<dbReference type="AlphaFoldDB" id="A0A1L8WR57"/>
<dbReference type="EMBL" id="JXLB01000004">
    <property type="protein sequence ID" value="OJG83292.1"/>
    <property type="molecule type" value="Genomic_DNA"/>
</dbReference>
<protein>
    <submittedName>
        <fullName evidence="4">Uncharacterized protein</fullName>
    </submittedName>
</protein>
<feature type="transmembrane region" description="Helical" evidence="1">
    <location>
        <begin position="313"/>
        <end position="334"/>
    </location>
</feature>
<dbReference type="Pfam" id="PF11797">
    <property type="entry name" value="WxLIP_HBD"/>
    <property type="match status" value="1"/>
</dbReference>
<dbReference type="STRING" id="150033.RV14_GL001650"/>
<evidence type="ECO:0000259" key="2">
    <source>
        <dbReference type="Pfam" id="PF06030"/>
    </source>
</evidence>
<evidence type="ECO:0000313" key="5">
    <source>
        <dbReference type="Proteomes" id="UP000182152"/>
    </source>
</evidence>
<organism evidence="4 5">
    <name type="scientific">Enterococcus ratti</name>
    <dbReference type="NCBI Taxonomy" id="150033"/>
    <lineage>
        <taxon>Bacteria</taxon>
        <taxon>Bacillati</taxon>
        <taxon>Bacillota</taxon>
        <taxon>Bacilli</taxon>
        <taxon>Lactobacillales</taxon>
        <taxon>Enterococcaceae</taxon>
        <taxon>Enterococcus</taxon>
    </lineage>
</organism>
<accession>A0A1L8WR57</accession>
<evidence type="ECO:0000259" key="3">
    <source>
        <dbReference type="Pfam" id="PF11797"/>
    </source>
</evidence>
<evidence type="ECO:0000313" key="4">
    <source>
        <dbReference type="EMBL" id="OJG83292.1"/>
    </source>
</evidence>
<feature type="domain" description="WxL Interacting Protein peptidoglycan binding" evidence="2">
    <location>
        <begin position="36"/>
        <end position="154"/>
    </location>
</feature>
<keyword evidence="5" id="KW-1185">Reference proteome</keyword>
<dbReference type="OrthoDB" id="2148359at2"/>
<dbReference type="InterPro" id="IPR021759">
    <property type="entry name" value="WxLIP_HBD"/>
</dbReference>
<name>A0A1L8WR57_9ENTE</name>
<comment type="caution">
    <text evidence="4">The sequence shown here is derived from an EMBL/GenBank/DDBJ whole genome shotgun (WGS) entry which is preliminary data.</text>
</comment>
<feature type="domain" description="WxL Interacting Protein host binding" evidence="3">
    <location>
        <begin position="164"/>
        <end position="301"/>
    </location>
</feature>
<dbReference type="Pfam" id="PF06030">
    <property type="entry name" value="WxLIP_PGBD"/>
    <property type="match status" value="1"/>
</dbReference>
<keyword evidence="1" id="KW-1133">Transmembrane helix</keyword>
<dbReference type="InterPro" id="IPR010317">
    <property type="entry name" value="WxLIP_PGBD"/>
</dbReference>